<evidence type="ECO:0000313" key="2">
    <source>
        <dbReference type="EMBL" id="MCV7381690.1"/>
    </source>
</evidence>
<gene>
    <name evidence="3" type="ORF">BST11_26535</name>
    <name evidence="2" type="ORF">H7K38_24035</name>
</gene>
<feature type="chain" id="PRO_5041375749" evidence="1">
    <location>
        <begin position="29"/>
        <end position="147"/>
    </location>
</feature>
<sequence>MKKIALTLLAGSSALGIAVSTAAPPAGADPTAGHDAKVKIQTPPMLCEIGSDDADPGVGPNVVCQGQFAQASVDDDQAIVTASGQFSFRSANIGVGYDHPPFDTLVPGRTYRIQGWTVVARTDGIRFTNDDTGHGMLIRGDTTVSPF</sequence>
<feature type="signal peptide" evidence="1">
    <location>
        <begin position="1"/>
        <end position="28"/>
    </location>
</feature>
<dbReference type="Proteomes" id="UP001141650">
    <property type="component" value="Unassembled WGS sequence"/>
</dbReference>
<protein>
    <submittedName>
        <fullName evidence="2">Uncharacterized protein</fullName>
    </submittedName>
</protein>
<evidence type="ECO:0000313" key="4">
    <source>
        <dbReference type="Proteomes" id="UP000192319"/>
    </source>
</evidence>
<name>A0AA41XW76_9MYCO</name>
<comment type="caution">
    <text evidence="2">The sequence shown here is derived from an EMBL/GenBank/DDBJ whole genome shotgun (WGS) entry which is preliminary data.</text>
</comment>
<keyword evidence="4" id="KW-1185">Reference proteome</keyword>
<dbReference type="Proteomes" id="UP000192319">
    <property type="component" value="Unassembled WGS sequence"/>
</dbReference>
<dbReference type="AlphaFoldDB" id="A0AA41XW76"/>
<dbReference type="EMBL" id="JACKVH010000023">
    <property type="protein sequence ID" value="MCV7381690.1"/>
    <property type="molecule type" value="Genomic_DNA"/>
</dbReference>
<reference evidence="2" key="2">
    <citation type="submission" date="2020-07" db="EMBL/GenBank/DDBJ databases">
        <authorList>
            <person name="Pettersson B.M.F."/>
            <person name="Behra P.R.K."/>
            <person name="Ramesh M."/>
            <person name="Das S."/>
            <person name="Dasgupta S."/>
            <person name="Kirsebom L.A."/>
        </authorList>
    </citation>
    <scope>NUCLEOTIDE SEQUENCE</scope>
    <source>
        <strain evidence="2">CCUG 55640</strain>
    </source>
</reference>
<organism evidence="2 5">
    <name type="scientific">Mycobacterium alsense</name>
    <dbReference type="NCBI Taxonomy" id="324058"/>
    <lineage>
        <taxon>Bacteria</taxon>
        <taxon>Bacillati</taxon>
        <taxon>Actinomycetota</taxon>
        <taxon>Actinomycetes</taxon>
        <taxon>Mycobacteriales</taxon>
        <taxon>Mycobacteriaceae</taxon>
        <taxon>Mycobacterium</taxon>
    </lineage>
</organism>
<accession>A0AA41XW76</accession>
<evidence type="ECO:0000313" key="3">
    <source>
        <dbReference type="EMBL" id="OQZ87733.1"/>
    </source>
</evidence>
<evidence type="ECO:0000256" key="1">
    <source>
        <dbReference type="SAM" id="SignalP"/>
    </source>
</evidence>
<dbReference type="EMBL" id="MVHD01000105">
    <property type="protein sequence ID" value="OQZ87733.1"/>
    <property type="molecule type" value="Genomic_DNA"/>
</dbReference>
<evidence type="ECO:0000313" key="5">
    <source>
        <dbReference type="Proteomes" id="UP001141650"/>
    </source>
</evidence>
<keyword evidence="1" id="KW-0732">Signal</keyword>
<reference evidence="3 4" key="1">
    <citation type="submission" date="2017-02" db="EMBL/GenBank/DDBJ databases">
        <title>The new phylogeny of genus Mycobacterium.</title>
        <authorList>
            <person name="Tortoli E."/>
            <person name="Trovato A."/>
            <person name="Cirillo D.M."/>
        </authorList>
    </citation>
    <scope>NUCLEOTIDE SEQUENCE [LARGE SCALE GENOMIC DNA]</scope>
    <source>
        <strain evidence="3 4">DSM 45230</strain>
    </source>
</reference>
<reference evidence="2" key="3">
    <citation type="journal article" date="2022" name="BMC Genomics">
        <title>Comparative genome analysis of mycobacteria focusing on tRNA and non-coding RNA.</title>
        <authorList>
            <person name="Behra P.R.K."/>
            <person name="Pettersson B.M.F."/>
            <person name="Ramesh M."/>
            <person name="Das S."/>
            <person name="Dasgupta S."/>
            <person name="Kirsebom L.A."/>
        </authorList>
    </citation>
    <scope>NUCLEOTIDE SEQUENCE</scope>
    <source>
        <strain evidence="2">CCUG 55640</strain>
    </source>
</reference>
<proteinExistence type="predicted"/>
<dbReference type="RefSeq" id="WP_083141140.1">
    <property type="nucleotide sequence ID" value="NZ_JACKVH010000023.1"/>
</dbReference>